<evidence type="ECO:0000256" key="6">
    <source>
        <dbReference type="PIRSR" id="PIRSR000185-1"/>
    </source>
</evidence>
<feature type="domain" description="Glutamate/phenylalanine/leucine/valine/L-tryptophan dehydrogenase C-terminal" evidence="10">
    <location>
        <begin position="217"/>
        <end position="458"/>
    </location>
</feature>
<feature type="binding site" evidence="7">
    <location>
        <position position="128"/>
    </location>
    <ligand>
        <name>substrate</name>
    </ligand>
</feature>
<dbReference type="InterPro" id="IPR036291">
    <property type="entry name" value="NAD(P)-bd_dom_sf"/>
</dbReference>
<keyword evidence="4 5" id="KW-0560">Oxidoreductase</keyword>
<keyword evidence="12" id="KW-1185">Reference proteome</keyword>
<protein>
    <recommendedName>
        <fullName evidence="3 5">Glutamate dehydrogenase</fullName>
    </recommendedName>
</protein>
<dbReference type="Gene3D" id="3.40.50.720">
    <property type="entry name" value="NAD(P)-binding Rossmann-like Domain"/>
    <property type="match status" value="1"/>
</dbReference>
<comment type="similarity">
    <text evidence="1 5 9">Belongs to the Glu/Leu/Phe/Val dehydrogenases family.</text>
</comment>
<evidence type="ECO:0000256" key="3">
    <source>
        <dbReference type="ARBA" id="ARBA00012896"/>
    </source>
</evidence>
<dbReference type="GO" id="GO:0004354">
    <property type="term" value="F:glutamate dehydrogenase (NADP+) activity"/>
    <property type="evidence" value="ECO:0007669"/>
    <property type="project" value="TreeGrafter"/>
</dbReference>
<dbReference type="InterPro" id="IPR006097">
    <property type="entry name" value="Glu/Leu/Phe/Val/Trp_DH_dimer"/>
</dbReference>
<dbReference type="InterPro" id="IPR046346">
    <property type="entry name" value="Aminoacid_DH-like_N_sf"/>
</dbReference>
<evidence type="ECO:0000256" key="8">
    <source>
        <dbReference type="PIRSR" id="PIRSR000185-3"/>
    </source>
</evidence>
<feature type="binding site" evidence="7">
    <location>
        <position position="104"/>
    </location>
    <ligand>
        <name>substrate</name>
    </ligand>
</feature>
<dbReference type="InterPro" id="IPR033922">
    <property type="entry name" value="NAD_bind_Glu_DH"/>
</dbReference>
<evidence type="ECO:0000256" key="4">
    <source>
        <dbReference type="ARBA" id="ARBA00023002"/>
    </source>
</evidence>
<dbReference type="FunFam" id="1.10.285.10:FF:000001">
    <property type="entry name" value="Glutamate dehydrogenase"/>
    <property type="match status" value="1"/>
</dbReference>
<evidence type="ECO:0000313" key="11">
    <source>
        <dbReference type="EMBL" id="RAZ68404.1"/>
    </source>
</evidence>
<evidence type="ECO:0000259" key="10">
    <source>
        <dbReference type="SMART" id="SM00839"/>
    </source>
</evidence>
<dbReference type="Proteomes" id="UP000251869">
    <property type="component" value="Unassembled WGS sequence"/>
</dbReference>
<evidence type="ECO:0000256" key="5">
    <source>
        <dbReference type="PIRNR" id="PIRNR000185"/>
    </source>
</evidence>
<evidence type="ECO:0000256" key="9">
    <source>
        <dbReference type="RuleBase" id="RU004417"/>
    </source>
</evidence>
<dbReference type="FunFam" id="3.40.50.720:FF:000030">
    <property type="entry name" value="Glutamate dehydrogenase"/>
    <property type="match status" value="1"/>
</dbReference>
<dbReference type="AlphaFoldDB" id="A0A365K8C3"/>
<dbReference type="InterPro" id="IPR050724">
    <property type="entry name" value="Glu_Leu_Phe_Val_DH"/>
</dbReference>
<dbReference type="InterPro" id="IPR006095">
    <property type="entry name" value="Glu/Leu/Phe/Val/Trp_DH"/>
</dbReference>
<keyword evidence="7" id="KW-0520">NAD</keyword>
<comment type="caution">
    <text evidence="11">The sequence shown here is derived from an EMBL/GenBank/DDBJ whole genome shotgun (WGS) entry which is preliminary data.</text>
</comment>
<dbReference type="Gene3D" id="1.10.285.10">
    <property type="entry name" value="Glutamate Dehydrogenase, chain A, domain 3"/>
    <property type="match status" value="2"/>
</dbReference>
<evidence type="ECO:0000256" key="2">
    <source>
        <dbReference type="ARBA" id="ARBA00011643"/>
    </source>
</evidence>
<evidence type="ECO:0000313" key="12">
    <source>
        <dbReference type="Proteomes" id="UP000251869"/>
    </source>
</evidence>
<dbReference type="FunFam" id="3.40.50.10860:FF:000002">
    <property type="entry name" value="Glutamate dehydrogenase"/>
    <property type="match status" value="1"/>
</dbReference>
<dbReference type="Pfam" id="PF00208">
    <property type="entry name" value="ELFV_dehydrog"/>
    <property type="match status" value="1"/>
</dbReference>
<dbReference type="GO" id="GO:0006537">
    <property type="term" value="P:glutamate biosynthetic process"/>
    <property type="evidence" value="ECO:0007669"/>
    <property type="project" value="UniProtKB-ARBA"/>
</dbReference>
<dbReference type="Pfam" id="PF02812">
    <property type="entry name" value="ELFV_dehydrog_N"/>
    <property type="match status" value="1"/>
</dbReference>
<dbReference type="PIRSF" id="PIRSF000185">
    <property type="entry name" value="Glu_DH"/>
    <property type="match status" value="1"/>
</dbReference>
<keyword evidence="7" id="KW-0547">Nucleotide-binding</keyword>
<dbReference type="GO" id="GO:0005829">
    <property type="term" value="C:cytosol"/>
    <property type="evidence" value="ECO:0007669"/>
    <property type="project" value="TreeGrafter"/>
</dbReference>
<comment type="subunit">
    <text evidence="2">Homohexamer.</text>
</comment>
<dbReference type="PANTHER" id="PTHR43571:SF1">
    <property type="entry name" value="NADP-SPECIFIC GLUTAMATE DEHYDROGENASE 1-RELATED"/>
    <property type="match status" value="1"/>
</dbReference>
<name>A0A365K8C3_9BACL</name>
<dbReference type="InterPro" id="IPR014362">
    <property type="entry name" value="Glu_DH"/>
</dbReference>
<feature type="binding site" evidence="7">
    <location>
        <position position="255"/>
    </location>
    <ligand>
        <name>NAD(+)</name>
        <dbReference type="ChEBI" id="CHEBI:57540"/>
    </ligand>
</feature>
<dbReference type="SUPFAM" id="SSF51735">
    <property type="entry name" value="NAD(P)-binding Rossmann-fold domains"/>
    <property type="match status" value="1"/>
</dbReference>
<dbReference type="NCBIfam" id="NF006929">
    <property type="entry name" value="PRK09414.1"/>
    <property type="match status" value="1"/>
</dbReference>
<dbReference type="EMBL" id="QLZQ01000002">
    <property type="protein sequence ID" value="RAZ68404.1"/>
    <property type="molecule type" value="Genomic_DNA"/>
</dbReference>
<dbReference type="SUPFAM" id="SSF53223">
    <property type="entry name" value="Aminoacid dehydrogenase-like, N-terminal domain"/>
    <property type="match status" value="1"/>
</dbReference>
<feature type="site" description="Important for catalysis" evidence="8">
    <location>
        <position position="180"/>
    </location>
</feature>
<organism evidence="11 12">
    <name type="scientific">Planococcus maitriensis</name>
    <dbReference type="NCBI Taxonomy" id="221799"/>
    <lineage>
        <taxon>Bacteria</taxon>
        <taxon>Bacillati</taxon>
        <taxon>Bacillota</taxon>
        <taxon>Bacilli</taxon>
        <taxon>Bacillales</taxon>
        <taxon>Caryophanaceae</taxon>
        <taxon>Planococcus</taxon>
    </lineage>
</organism>
<dbReference type="OrthoDB" id="9803297at2"/>
<evidence type="ECO:0000256" key="7">
    <source>
        <dbReference type="PIRSR" id="PIRSR000185-2"/>
    </source>
</evidence>
<evidence type="ECO:0000256" key="1">
    <source>
        <dbReference type="ARBA" id="ARBA00006382"/>
    </source>
</evidence>
<sequence>MPHTLTDKTIEKHSSSEYIKAIHKKLEERNPGEAEFLQATWEVFESLQPVFEQHPEYVEQGILERISEPERLIAFRVTWEDDSGNVHINRGYRVQFNSTLGPFKGGLRFHPSLTASVVKFLGFEQIFKNALTGLPIGGGKGGADFDPKGKSDREIMRFCQSFMTELTRHIGPDIDVPAGDIGVGKREIGYMVGQYKRLRNASEAGVFTGKNPDNGGSLIRKEATGYGTVYFVEEMLKDRNLSFKGSKVIVSGSGNVSIYAMEKAAEFGATVVACSDSEGYIYDPDGINVETVRQLKEVERKRIYHYLESHPNAQYGTNRSDIWKIPCDIALPCATQNEIDRESALALVENRAKAVGEGANMPCTEEAVRVLVNNRVLFAPAKAANAGGVAVSAMEMSQNSMRYSWTAEEVDEKLLQVMKNIYKTCSDTASQYGAPGNLIIGANIAGFKKVADAMISHGLN</sequence>
<feature type="binding site" evidence="7">
    <location>
        <position position="125"/>
    </location>
    <ligand>
        <name>substrate</name>
    </ligand>
</feature>
<dbReference type="PANTHER" id="PTHR43571">
    <property type="entry name" value="NADP-SPECIFIC GLUTAMATE DEHYDROGENASE 1-RELATED"/>
    <property type="match status" value="1"/>
</dbReference>
<feature type="binding site" evidence="7">
    <location>
        <position position="392"/>
    </location>
    <ligand>
        <name>substrate</name>
    </ligand>
</feature>
<feature type="binding site" evidence="7">
    <location>
        <position position="224"/>
    </location>
    <ligand>
        <name>NAD(+)</name>
        <dbReference type="ChEBI" id="CHEBI:57540"/>
    </ligand>
</feature>
<dbReference type="CDD" id="cd05313">
    <property type="entry name" value="NAD_bind_2_Glu_DH"/>
    <property type="match status" value="1"/>
</dbReference>
<dbReference type="GO" id="GO:0000166">
    <property type="term" value="F:nucleotide binding"/>
    <property type="evidence" value="ECO:0007669"/>
    <property type="project" value="UniProtKB-KW"/>
</dbReference>
<dbReference type="Gene3D" id="3.40.50.10860">
    <property type="entry name" value="Leucine Dehydrogenase, chain A, domain 1"/>
    <property type="match status" value="1"/>
</dbReference>
<dbReference type="InterPro" id="IPR033524">
    <property type="entry name" value="Glu/Leu/Phe/Val_DH_AS"/>
</dbReference>
<proteinExistence type="inferred from homology"/>
<dbReference type="PROSITE" id="PS00074">
    <property type="entry name" value="GLFV_DEHYDROGENASE"/>
    <property type="match status" value="1"/>
</dbReference>
<dbReference type="SMART" id="SM00839">
    <property type="entry name" value="ELFV_dehydrog"/>
    <property type="match status" value="1"/>
</dbReference>
<reference evidence="11 12" key="1">
    <citation type="submission" date="2018-06" db="EMBL/GenBank/DDBJ databases">
        <title>The draft genome sequences of strains SCU63 and S1.</title>
        <authorList>
            <person name="Gan L."/>
        </authorList>
    </citation>
    <scope>NUCLEOTIDE SEQUENCE [LARGE SCALE GENOMIC DNA]</scope>
    <source>
        <strain evidence="11 12">S1</strain>
    </source>
</reference>
<gene>
    <name evidence="11" type="ORF">DP119_06985</name>
</gene>
<feature type="binding site" evidence="7">
    <location>
        <position position="179"/>
    </location>
    <ligand>
        <name>substrate</name>
    </ligand>
</feature>
<dbReference type="InterPro" id="IPR006096">
    <property type="entry name" value="Glu/Leu/Phe/Val/Trp_DH_C"/>
</dbReference>
<dbReference type="PRINTS" id="PR00082">
    <property type="entry name" value="GLFDHDRGNASE"/>
</dbReference>
<accession>A0A365K8C3</accession>
<feature type="active site" description="Proton donor" evidence="6">
    <location>
        <position position="140"/>
    </location>
</feature>